<dbReference type="CDD" id="cd00866">
    <property type="entry name" value="PEBP_euk"/>
    <property type="match status" value="1"/>
</dbReference>
<protein>
    <submittedName>
        <fullName evidence="1">Carboxypeptidase Y inhibitor</fullName>
    </submittedName>
</protein>
<keyword evidence="2" id="KW-1185">Reference proteome</keyword>
<evidence type="ECO:0000313" key="2">
    <source>
        <dbReference type="Proteomes" id="UP001303160"/>
    </source>
</evidence>
<sequence length="252" mass="28093">MKLVRFLSHPLVFLQHFAVAKPSPLNEQHAIVSDGKAPISNTPQDVRKALLDAEIIPTVIDDFLPPLSLDARWSHSHHTRASLGNTLKPSKLDSAPKVTLARHHDHDDSNLRGDITIVVTMTDPDAPSRDDPKWSEFCHWIAVGVLVSAVEHSSVTRFSVGSSQIMEYKPPSPPEKTGKHRYVLLAFAPANGTTEKLHLSKPRGRKHWGYEVDEEGEKGEREIETKGVRQWAAENGLVPIAANFFYAQNKKQ</sequence>
<proteinExistence type="predicted"/>
<dbReference type="Proteomes" id="UP001303160">
    <property type="component" value="Unassembled WGS sequence"/>
</dbReference>
<gene>
    <name evidence="1" type="ORF">QBC40DRAFT_43860</name>
</gene>
<reference evidence="1" key="2">
    <citation type="submission" date="2023-05" db="EMBL/GenBank/DDBJ databases">
        <authorList>
            <consortium name="Lawrence Berkeley National Laboratory"/>
            <person name="Steindorff A."/>
            <person name="Hensen N."/>
            <person name="Bonometti L."/>
            <person name="Westerberg I."/>
            <person name="Brannstrom I.O."/>
            <person name="Guillou S."/>
            <person name="Cros-Aarteil S."/>
            <person name="Calhoun S."/>
            <person name="Haridas S."/>
            <person name="Kuo A."/>
            <person name="Mondo S."/>
            <person name="Pangilinan J."/>
            <person name="Riley R."/>
            <person name="Labutti K."/>
            <person name="Andreopoulos B."/>
            <person name="Lipzen A."/>
            <person name="Chen C."/>
            <person name="Yanf M."/>
            <person name="Daum C."/>
            <person name="Ng V."/>
            <person name="Clum A."/>
            <person name="Ohm R."/>
            <person name="Martin F."/>
            <person name="Silar P."/>
            <person name="Natvig D."/>
            <person name="Lalanne C."/>
            <person name="Gautier V."/>
            <person name="Ament-Velasquez S.L."/>
            <person name="Kruys A."/>
            <person name="Hutchinson M.I."/>
            <person name="Powell A.J."/>
            <person name="Barry K."/>
            <person name="Miller A.N."/>
            <person name="Grigoriev I.V."/>
            <person name="Debuchy R."/>
            <person name="Gladieux P."/>
            <person name="Thoren M.H."/>
            <person name="Johannesson H."/>
        </authorList>
    </citation>
    <scope>NUCLEOTIDE SEQUENCE</scope>
    <source>
        <strain evidence="1">CBS 315.58</strain>
    </source>
</reference>
<dbReference type="GO" id="GO:0030162">
    <property type="term" value="P:regulation of proteolysis"/>
    <property type="evidence" value="ECO:0007669"/>
    <property type="project" value="TreeGrafter"/>
</dbReference>
<dbReference type="Pfam" id="PF01161">
    <property type="entry name" value="PBP"/>
    <property type="match status" value="1"/>
</dbReference>
<dbReference type="Gene3D" id="3.90.280.10">
    <property type="entry name" value="PEBP-like"/>
    <property type="match status" value="1"/>
</dbReference>
<organism evidence="1 2">
    <name type="scientific">Triangularia verruculosa</name>
    <dbReference type="NCBI Taxonomy" id="2587418"/>
    <lineage>
        <taxon>Eukaryota</taxon>
        <taxon>Fungi</taxon>
        <taxon>Dikarya</taxon>
        <taxon>Ascomycota</taxon>
        <taxon>Pezizomycotina</taxon>
        <taxon>Sordariomycetes</taxon>
        <taxon>Sordariomycetidae</taxon>
        <taxon>Sordariales</taxon>
        <taxon>Podosporaceae</taxon>
        <taxon>Triangularia</taxon>
    </lineage>
</organism>
<dbReference type="GO" id="GO:0030414">
    <property type="term" value="F:peptidase inhibitor activity"/>
    <property type="evidence" value="ECO:0007669"/>
    <property type="project" value="TreeGrafter"/>
</dbReference>
<dbReference type="SUPFAM" id="SSF49777">
    <property type="entry name" value="PEBP-like"/>
    <property type="match status" value="1"/>
</dbReference>
<dbReference type="PANTHER" id="PTHR11362:SF148">
    <property type="entry name" value="CARBOXYPEPTIDASE Y INHIBITOR"/>
    <property type="match status" value="1"/>
</dbReference>
<dbReference type="InterPro" id="IPR008914">
    <property type="entry name" value="PEBP"/>
</dbReference>
<dbReference type="InterPro" id="IPR036610">
    <property type="entry name" value="PEBP-like_sf"/>
</dbReference>
<name>A0AAN6XKC3_9PEZI</name>
<dbReference type="EMBL" id="MU863898">
    <property type="protein sequence ID" value="KAK4202383.1"/>
    <property type="molecule type" value="Genomic_DNA"/>
</dbReference>
<dbReference type="PANTHER" id="PTHR11362">
    <property type="entry name" value="PHOSPHATIDYLETHANOLAMINE-BINDING PROTEIN"/>
    <property type="match status" value="1"/>
</dbReference>
<dbReference type="AlphaFoldDB" id="A0AAN6XKC3"/>
<comment type="caution">
    <text evidence="1">The sequence shown here is derived from an EMBL/GenBank/DDBJ whole genome shotgun (WGS) entry which is preliminary data.</text>
</comment>
<dbReference type="GO" id="GO:0005543">
    <property type="term" value="F:phospholipid binding"/>
    <property type="evidence" value="ECO:0007669"/>
    <property type="project" value="TreeGrafter"/>
</dbReference>
<dbReference type="GO" id="GO:0046578">
    <property type="term" value="P:regulation of Ras protein signal transduction"/>
    <property type="evidence" value="ECO:0007669"/>
    <property type="project" value="TreeGrafter"/>
</dbReference>
<reference evidence="1" key="1">
    <citation type="journal article" date="2023" name="Mol. Phylogenet. Evol.">
        <title>Genome-scale phylogeny and comparative genomics of the fungal order Sordariales.</title>
        <authorList>
            <person name="Hensen N."/>
            <person name="Bonometti L."/>
            <person name="Westerberg I."/>
            <person name="Brannstrom I.O."/>
            <person name="Guillou S."/>
            <person name="Cros-Aarteil S."/>
            <person name="Calhoun S."/>
            <person name="Haridas S."/>
            <person name="Kuo A."/>
            <person name="Mondo S."/>
            <person name="Pangilinan J."/>
            <person name="Riley R."/>
            <person name="LaButti K."/>
            <person name="Andreopoulos B."/>
            <person name="Lipzen A."/>
            <person name="Chen C."/>
            <person name="Yan M."/>
            <person name="Daum C."/>
            <person name="Ng V."/>
            <person name="Clum A."/>
            <person name="Steindorff A."/>
            <person name="Ohm R.A."/>
            <person name="Martin F."/>
            <person name="Silar P."/>
            <person name="Natvig D.O."/>
            <person name="Lalanne C."/>
            <person name="Gautier V."/>
            <person name="Ament-Velasquez S.L."/>
            <person name="Kruys A."/>
            <person name="Hutchinson M.I."/>
            <person name="Powell A.J."/>
            <person name="Barry K."/>
            <person name="Miller A.N."/>
            <person name="Grigoriev I.V."/>
            <person name="Debuchy R."/>
            <person name="Gladieux P."/>
            <person name="Hiltunen Thoren M."/>
            <person name="Johannesson H."/>
        </authorList>
    </citation>
    <scope>NUCLEOTIDE SEQUENCE</scope>
    <source>
        <strain evidence="1">CBS 315.58</strain>
    </source>
</reference>
<dbReference type="InterPro" id="IPR035810">
    <property type="entry name" value="PEBP_euk"/>
</dbReference>
<evidence type="ECO:0000313" key="1">
    <source>
        <dbReference type="EMBL" id="KAK4202383.1"/>
    </source>
</evidence>
<accession>A0AAN6XKC3</accession>